<dbReference type="Gene3D" id="3.40.50.20">
    <property type="match status" value="1"/>
</dbReference>
<evidence type="ECO:0000256" key="8">
    <source>
        <dbReference type="ARBA" id="ARBA00022741"/>
    </source>
</evidence>
<dbReference type="EMBL" id="CP036287">
    <property type="protein sequence ID" value="QDU65641.1"/>
    <property type="molecule type" value="Genomic_DNA"/>
</dbReference>
<evidence type="ECO:0000256" key="3">
    <source>
        <dbReference type="ARBA" id="ARBA00004496"/>
    </source>
</evidence>
<dbReference type="GO" id="GO:0071555">
    <property type="term" value="P:cell wall organization"/>
    <property type="evidence" value="ECO:0007669"/>
    <property type="project" value="UniProtKB-KW"/>
</dbReference>
<evidence type="ECO:0000256" key="12">
    <source>
        <dbReference type="ARBA" id="ARBA00023316"/>
    </source>
</evidence>
<dbReference type="InterPro" id="IPR016185">
    <property type="entry name" value="PreATP-grasp_dom_sf"/>
</dbReference>
<dbReference type="Pfam" id="PF07478">
    <property type="entry name" value="Dala_Dala_lig_C"/>
    <property type="match status" value="1"/>
</dbReference>
<evidence type="ECO:0000256" key="5">
    <source>
        <dbReference type="ARBA" id="ARBA00012216"/>
    </source>
</evidence>
<dbReference type="Proteomes" id="UP000316921">
    <property type="component" value="Chromosome"/>
</dbReference>
<dbReference type="PROSITE" id="PS00844">
    <property type="entry name" value="DALA_DALA_LIGASE_2"/>
    <property type="match status" value="1"/>
</dbReference>
<dbReference type="InterPro" id="IPR011761">
    <property type="entry name" value="ATP-grasp"/>
</dbReference>
<keyword evidence="17" id="KW-1185">Reference proteome</keyword>
<evidence type="ECO:0000313" key="16">
    <source>
        <dbReference type="EMBL" id="QDU65641.1"/>
    </source>
</evidence>
<dbReference type="SUPFAM" id="SSF56059">
    <property type="entry name" value="Glutathione synthetase ATP-binding domain-like"/>
    <property type="match status" value="1"/>
</dbReference>
<dbReference type="InterPro" id="IPR011095">
    <property type="entry name" value="Dala_Dala_lig_C"/>
</dbReference>
<sequence length="338" mass="37157">MEPRELLVGLTYDLRADYADLGLDEEQLAEFDGPETIAALERALAELGHRVDRVGNVKALARRLVAGDRWDLVFNIAEGRFGSGREAQVPALLDAYEIPYTFSDPLASAATLHKATTKRLLRDHGLPTPGFALVSSLEDLEGLELGWPRFAKPVAEGTSKGIDAQSVLRTPEELREVCERLLLRYQQDVLVEEFLPGREFTVGLVGTGRQARSAGALEVDLLGEADRDVYTYRNKEECETLVRYSLAADATARAAEGLALAAWRALDCRDGGRVDLRCDAQGRPQIIEVNPLPGMHPTHSDLPILWQQGGRSYLELVRTIMASACERSSESRLDACAS</sequence>
<evidence type="ECO:0000256" key="14">
    <source>
        <dbReference type="PROSITE-ProRule" id="PRU00409"/>
    </source>
</evidence>
<evidence type="ECO:0000256" key="11">
    <source>
        <dbReference type="ARBA" id="ARBA00022984"/>
    </source>
</evidence>
<dbReference type="Gene3D" id="3.30.1490.20">
    <property type="entry name" value="ATP-grasp fold, A domain"/>
    <property type="match status" value="1"/>
</dbReference>
<evidence type="ECO:0000256" key="1">
    <source>
        <dbReference type="ARBA" id="ARBA00001936"/>
    </source>
</evidence>
<feature type="domain" description="ATP-grasp" evidence="15">
    <location>
        <begin position="118"/>
        <end position="322"/>
    </location>
</feature>
<keyword evidence="11" id="KW-0573">Peptidoglycan synthesis</keyword>
<dbReference type="EC" id="6.3.2.4" evidence="5"/>
<reference evidence="16 17" key="1">
    <citation type="submission" date="2019-02" db="EMBL/GenBank/DDBJ databases">
        <title>Deep-cultivation of Planctomycetes and their phenomic and genomic characterization uncovers novel biology.</title>
        <authorList>
            <person name="Wiegand S."/>
            <person name="Jogler M."/>
            <person name="Boedeker C."/>
            <person name="Pinto D."/>
            <person name="Vollmers J."/>
            <person name="Rivas-Marin E."/>
            <person name="Kohn T."/>
            <person name="Peeters S.H."/>
            <person name="Heuer A."/>
            <person name="Rast P."/>
            <person name="Oberbeckmann S."/>
            <person name="Bunk B."/>
            <person name="Jeske O."/>
            <person name="Meyerdierks A."/>
            <person name="Storesund J.E."/>
            <person name="Kallscheuer N."/>
            <person name="Luecker S."/>
            <person name="Lage O.M."/>
            <person name="Pohl T."/>
            <person name="Merkel B.J."/>
            <person name="Hornburger P."/>
            <person name="Mueller R.-W."/>
            <person name="Bruemmer F."/>
            <person name="Labrenz M."/>
            <person name="Spormann A.M."/>
            <person name="Op den Camp H."/>
            <person name="Overmann J."/>
            <person name="Amann R."/>
            <person name="Jetten M.S.M."/>
            <person name="Mascher T."/>
            <person name="Medema M.H."/>
            <person name="Devos D.P."/>
            <person name="Kaster A.-K."/>
            <person name="Ovreas L."/>
            <person name="Rohde M."/>
            <person name="Galperin M.Y."/>
            <person name="Jogler C."/>
        </authorList>
    </citation>
    <scope>NUCLEOTIDE SEQUENCE [LARGE SCALE GENOMIC DNA]</scope>
    <source>
        <strain evidence="16 17">Pla133</strain>
    </source>
</reference>
<evidence type="ECO:0000256" key="10">
    <source>
        <dbReference type="ARBA" id="ARBA00022960"/>
    </source>
</evidence>
<dbReference type="PANTHER" id="PTHR23132">
    <property type="entry name" value="D-ALANINE--D-ALANINE LIGASE"/>
    <property type="match status" value="1"/>
</dbReference>
<dbReference type="KEGG" id="pbap:Pla133_07060"/>
<evidence type="ECO:0000256" key="9">
    <source>
        <dbReference type="ARBA" id="ARBA00022840"/>
    </source>
</evidence>
<evidence type="ECO:0000256" key="4">
    <source>
        <dbReference type="ARBA" id="ARBA00010871"/>
    </source>
</evidence>
<organism evidence="16 17">
    <name type="scientific">Engelhardtia mirabilis</name>
    <dbReference type="NCBI Taxonomy" id="2528011"/>
    <lineage>
        <taxon>Bacteria</taxon>
        <taxon>Pseudomonadati</taxon>
        <taxon>Planctomycetota</taxon>
        <taxon>Planctomycetia</taxon>
        <taxon>Planctomycetia incertae sedis</taxon>
        <taxon>Engelhardtia</taxon>
    </lineage>
</organism>
<dbReference type="GO" id="GO:0005524">
    <property type="term" value="F:ATP binding"/>
    <property type="evidence" value="ECO:0007669"/>
    <property type="project" value="UniProtKB-UniRule"/>
</dbReference>
<evidence type="ECO:0000313" key="17">
    <source>
        <dbReference type="Proteomes" id="UP000316921"/>
    </source>
</evidence>
<protein>
    <recommendedName>
        <fullName evidence="5">D-alanine--D-alanine ligase</fullName>
        <ecNumber evidence="5">6.3.2.4</ecNumber>
    </recommendedName>
</protein>
<evidence type="ECO:0000256" key="13">
    <source>
        <dbReference type="ARBA" id="ARBA00047614"/>
    </source>
</evidence>
<proteinExistence type="inferred from homology"/>
<evidence type="ECO:0000256" key="2">
    <source>
        <dbReference type="ARBA" id="ARBA00001946"/>
    </source>
</evidence>
<keyword evidence="7 16" id="KW-0436">Ligase</keyword>
<keyword evidence="12" id="KW-0961">Cell wall biogenesis/degradation</keyword>
<dbReference type="GO" id="GO:0005737">
    <property type="term" value="C:cytoplasm"/>
    <property type="evidence" value="ECO:0007669"/>
    <property type="project" value="UniProtKB-SubCell"/>
</dbReference>
<comment type="catalytic activity">
    <reaction evidence="13">
        <text>2 D-alanine + ATP = D-alanyl-D-alanine + ADP + phosphate + H(+)</text>
        <dbReference type="Rhea" id="RHEA:11224"/>
        <dbReference type="ChEBI" id="CHEBI:15378"/>
        <dbReference type="ChEBI" id="CHEBI:30616"/>
        <dbReference type="ChEBI" id="CHEBI:43474"/>
        <dbReference type="ChEBI" id="CHEBI:57416"/>
        <dbReference type="ChEBI" id="CHEBI:57822"/>
        <dbReference type="ChEBI" id="CHEBI:456216"/>
        <dbReference type="EC" id="6.3.2.4"/>
    </reaction>
</comment>
<dbReference type="GO" id="GO:0008360">
    <property type="term" value="P:regulation of cell shape"/>
    <property type="evidence" value="ECO:0007669"/>
    <property type="project" value="UniProtKB-KW"/>
</dbReference>
<keyword evidence="8 14" id="KW-0547">Nucleotide-binding</keyword>
<keyword evidence="9 14" id="KW-0067">ATP-binding</keyword>
<dbReference type="SUPFAM" id="SSF52440">
    <property type="entry name" value="PreATP-grasp domain"/>
    <property type="match status" value="1"/>
</dbReference>
<dbReference type="PANTHER" id="PTHR23132:SF23">
    <property type="entry name" value="D-ALANINE--D-ALANINE LIGASE B"/>
    <property type="match status" value="1"/>
</dbReference>
<dbReference type="Gene3D" id="3.30.470.20">
    <property type="entry name" value="ATP-grasp fold, B domain"/>
    <property type="match status" value="1"/>
</dbReference>
<dbReference type="PROSITE" id="PS50975">
    <property type="entry name" value="ATP_GRASP"/>
    <property type="match status" value="1"/>
</dbReference>
<name>A0A518BF83_9BACT</name>
<gene>
    <name evidence="16" type="ORF">Pla133_07060</name>
</gene>
<accession>A0A518BF83</accession>
<dbReference type="GO" id="GO:0008716">
    <property type="term" value="F:D-alanine-D-alanine ligase activity"/>
    <property type="evidence" value="ECO:0007669"/>
    <property type="project" value="UniProtKB-EC"/>
</dbReference>
<evidence type="ECO:0000256" key="7">
    <source>
        <dbReference type="ARBA" id="ARBA00022598"/>
    </source>
</evidence>
<keyword evidence="10" id="KW-0133">Cell shape</keyword>
<comment type="cofactor">
    <cofactor evidence="2">
        <name>Mg(2+)</name>
        <dbReference type="ChEBI" id="CHEBI:18420"/>
    </cofactor>
</comment>
<dbReference type="AlphaFoldDB" id="A0A518BF83"/>
<dbReference type="GO" id="GO:0046872">
    <property type="term" value="F:metal ion binding"/>
    <property type="evidence" value="ECO:0007669"/>
    <property type="project" value="InterPro"/>
</dbReference>
<keyword evidence="6" id="KW-0963">Cytoplasm</keyword>
<evidence type="ECO:0000256" key="6">
    <source>
        <dbReference type="ARBA" id="ARBA00022490"/>
    </source>
</evidence>
<dbReference type="InterPro" id="IPR013815">
    <property type="entry name" value="ATP_grasp_subdomain_1"/>
</dbReference>
<evidence type="ECO:0000259" key="15">
    <source>
        <dbReference type="PROSITE" id="PS50975"/>
    </source>
</evidence>
<dbReference type="InterPro" id="IPR000291">
    <property type="entry name" value="D-Ala_lig_Van_CS"/>
</dbReference>
<comment type="similarity">
    <text evidence="4">Belongs to the D-alanine--D-alanine ligase family.</text>
</comment>
<dbReference type="GO" id="GO:0009252">
    <property type="term" value="P:peptidoglycan biosynthetic process"/>
    <property type="evidence" value="ECO:0007669"/>
    <property type="project" value="UniProtKB-KW"/>
</dbReference>
<dbReference type="RefSeq" id="WP_419192081.1">
    <property type="nucleotide sequence ID" value="NZ_CP036287.1"/>
</dbReference>
<comment type="cofactor">
    <cofactor evidence="1">
        <name>Mn(2+)</name>
        <dbReference type="ChEBI" id="CHEBI:29035"/>
    </cofactor>
</comment>
<comment type="subcellular location">
    <subcellularLocation>
        <location evidence="3">Cytoplasm</location>
    </subcellularLocation>
</comment>